<dbReference type="SUPFAM" id="SSF48726">
    <property type="entry name" value="Immunoglobulin"/>
    <property type="match status" value="1"/>
</dbReference>
<dbReference type="Proteomes" id="UP001311232">
    <property type="component" value="Unassembled WGS sequence"/>
</dbReference>
<organism evidence="1 2">
    <name type="scientific">Crenichthys baileyi</name>
    <name type="common">White River springfish</name>
    <dbReference type="NCBI Taxonomy" id="28760"/>
    <lineage>
        <taxon>Eukaryota</taxon>
        <taxon>Metazoa</taxon>
        <taxon>Chordata</taxon>
        <taxon>Craniata</taxon>
        <taxon>Vertebrata</taxon>
        <taxon>Euteleostomi</taxon>
        <taxon>Actinopterygii</taxon>
        <taxon>Neopterygii</taxon>
        <taxon>Teleostei</taxon>
        <taxon>Neoteleostei</taxon>
        <taxon>Acanthomorphata</taxon>
        <taxon>Ovalentaria</taxon>
        <taxon>Atherinomorphae</taxon>
        <taxon>Cyprinodontiformes</taxon>
        <taxon>Goodeidae</taxon>
        <taxon>Crenichthys</taxon>
    </lineage>
</organism>
<name>A0AAV9RBG5_9TELE</name>
<evidence type="ECO:0000313" key="2">
    <source>
        <dbReference type="Proteomes" id="UP001311232"/>
    </source>
</evidence>
<protein>
    <recommendedName>
        <fullName evidence="3">Ig-like domain-containing protein</fullName>
    </recommendedName>
</protein>
<keyword evidence="2" id="KW-1185">Reference proteome</keyword>
<reference evidence="1 2" key="1">
    <citation type="submission" date="2021-06" db="EMBL/GenBank/DDBJ databases">
        <authorList>
            <person name="Palmer J.M."/>
        </authorList>
    </citation>
    <scope>NUCLEOTIDE SEQUENCE [LARGE SCALE GENOMIC DNA]</scope>
    <source>
        <strain evidence="1 2">MEX-2019</strain>
        <tissue evidence="1">Muscle</tissue>
    </source>
</reference>
<dbReference type="InterPro" id="IPR036179">
    <property type="entry name" value="Ig-like_dom_sf"/>
</dbReference>
<dbReference type="AlphaFoldDB" id="A0AAV9RBG5"/>
<dbReference type="Gene3D" id="2.60.40.10">
    <property type="entry name" value="Immunoglobulins"/>
    <property type="match status" value="1"/>
</dbReference>
<accession>A0AAV9RBG5</accession>
<comment type="caution">
    <text evidence="1">The sequence shown here is derived from an EMBL/GenBank/DDBJ whole genome shotgun (WGS) entry which is preliminary data.</text>
</comment>
<evidence type="ECO:0008006" key="3">
    <source>
        <dbReference type="Google" id="ProtNLM"/>
    </source>
</evidence>
<dbReference type="EMBL" id="JAHHUM010002058">
    <property type="protein sequence ID" value="KAK5606658.1"/>
    <property type="molecule type" value="Genomic_DNA"/>
</dbReference>
<sequence>MLLRTSAWTNLTMRDADEMQDSGEYRCSTANAVGGAEINVTLVVKKYPMPPNATLIKAMYNSRHRNEVELEWQVDGVKQNGGWTGFPLGARIQTSGVTQLETDSNCYVQFRIKPINHRTIGHPSLAKTPVTERKF</sequence>
<proteinExistence type="predicted"/>
<dbReference type="InterPro" id="IPR013783">
    <property type="entry name" value="Ig-like_fold"/>
</dbReference>
<gene>
    <name evidence="1" type="ORF">CRENBAI_017708</name>
</gene>
<evidence type="ECO:0000313" key="1">
    <source>
        <dbReference type="EMBL" id="KAK5606658.1"/>
    </source>
</evidence>